<dbReference type="Gene3D" id="3.10.129.10">
    <property type="entry name" value="Hotdog Thioesterase"/>
    <property type="match status" value="1"/>
</dbReference>
<reference evidence="3 4" key="1">
    <citation type="submission" date="2016-09" db="EMBL/GenBank/DDBJ databases">
        <title>Acidihalobacter prosperus V6 (DSM14174).</title>
        <authorList>
            <person name="Khaleque H.N."/>
            <person name="Ramsay J.P."/>
            <person name="Murphy R.J.T."/>
            <person name="Kaksonen A.H."/>
            <person name="Boxall N.J."/>
            <person name="Watkin E.L.J."/>
        </authorList>
    </citation>
    <scope>NUCLEOTIDE SEQUENCE [LARGE SCALE GENOMIC DNA]</scope>
    <source>
        <strain evidence="3 4">V6</strain>
    </source>
</reference>
<sequence length="148" mass="17075">MTCEAGQFEMRLTVSAADIDALDHVNNVVYLRWVQDVATAHWLAVAPEALRASLLWVVLRHEIDYKRPAHEGEVVLMRTWVGESTRRQFVRHTEMRRDTDQRLVVRARTLWCPIDRASRKAIAVGPEVEHCLRGPVPLRTTDVRIERG</sequence>
<gene>
    <name evidence="3" type="ORF">BJI67_03465</name>
</gene>
<organism evidence="3 4">
    <name type="scientific">Acidihalobacter aeolianus</name>
    <dbReference type="NCBI Taxonomy" id="2792603"/>
    <lineage>
        <taxon>Bacteria</taxon>
        <taxon>Pseudomonadati</taxon>
        <taxon>Pseudomonadota</taxon>
        <taxon>Gammaproteobacteria</taxon>
        <taxon>Chromatiales</taxon>
        <taxon>Ectothiorhodospiraceae</taxon>
        <taxon>Acidihalobacter</taxon>
    </lineage>
</organism>
<protein>
    <submittedName>
        <fullName evidence="3">Uncharacterized protein</fullName>
    </submittedName>
</protein>
<dbReference type="Pfam" id="PF13279">
    <property type="entry name" value="4HBT_2"/>
    <property type="match status" value="1"/>
</dbReference>
<evidence type="ECO:0000256" key="2">
    <source>
        <dbReference type="ARBA" id="ARBA00022801"/>
    </source>
</evidence>
<dbReference type="Proteomes" id="UP000095342">
    <property type="component" value="Chromosome"/>
</dbReference>
<keyword evidence="2" id="KW-0378">Hydrolase</keyword>
<evidence type="ECO:0000313" key="4">
    <source>
        <dbReference type="Proteomes" id="UP000095342"/>
    </source>
</evidence>
<dbReference type="InterPro" id="IPR029069">
    <property type="entry name" value="HotDog_dom_sf"/>
</dbReference>
<dbReference type="KEGG" id="aaeo:BJI67_03465"/>
<dbReference type="PANTHER" id="PTHR31793">
    <property type="entry name" value="4-HYDROXYBENZOYL-COA THIOESTERASE FAMILY MEMBER"/>
    <property type="match status" value="1"/>
</dbReference>
<name>A0A1D8K5N1_9GAMM</name>
<proteinExistence type="inferred from homology"/>
<dbReference type="EMBL" id="CP017448">
    <property type="protein sequence ID" value="AOV16254.1"/>
    <property type="molecule type" value="Genomic_DNA"/>
</dbReference>
<dbReference type="PANTHER" id="PTHR31793:SF27">
    <property type="entry name" value="NOVEL THIOESTERASE SUPERFAMILY DOMAIN AND SAPOSIN A-TYPE DOMAIN CONTAINING PROTEIN (0610012H03RIK)"/>
    <property type="match status" value="1"/>
</dbReference>
<accession>A0A1D8K5N1</accession>
<evidence type="ECO:0000256" key="1">
    <source>
        <dbReference type="ARBA" id="ARBA00005953"/>
    </source>
</evidence>
<comment type="similarity">
    <text evidence="1">Belongs to the 4-hydroxybenzoyl-CoA thioesterase family.</text>
</comment>
<evidence type="ECO:0000313" key="3">
    <source>
        <dbReference type="EMBL" id="AOV16254.1"/>
    </source>
</evidence>
<dbReference type="InterPro" id="IPR050563">
    <property type="entry name" value="4-hydroxybenzoyl-CoA_TE"/>
</dbReference>
<dbReference type="AlphaFoldDB" id="A0A1D8K5N1"/>
<keyword evidence="4" id="KW-1185">Reference proteome</keyword>
<dbReference type="RefSeq" id="WP_070071848.1">
    <property type="nucleotide sequence ID" value="NZ_CP017448.1"/>
</dbReference>
<dbReference type="SUPFAM" id="SSF54637">
    <property type="entry name" value="Thioesterase/thiol ester dehydrase-isomerase"/>
    <property type="match status" value="1"/>
</dbReference>
<dbReference type="GO" id="GO:0047617">
    <property type="term" value="F:fatty acyl-CoA hydrolase activity"/>
    <property type="evidence" value="ECO:0007669"/>
    <property type="project" value="TreeGrafter"/>
</dbReference>
<dbReference type="CDD" id="cd00586">
    <property type="entry name" value="4HBT"/>
    <property type="match status" value="1"/>
</dbReference>